<dbReference type="PANTHER" id="PTHR46865">
    <property type="entry name" value="OXIDOREDUCTASE-RELATED"/>
    <property type="match status" value="1"/>
</dbReference>
<dbReference type="InterPro" id="IPR036188">
    <property type="entry name" value="FAD/NAD-bd_sf"/>
</dbReference>
<dbReference type="InterPro" id="IPR002938">
    <property type="entry name" value="FAD-bd"/>
</dbReference>
<organism evidence="3 4">
    <name type="scientific">Actinomycetospora straminea</name>
    <dbReference type="NCBI Taxonomy" id="663607"/>
    <lineage>
        <taxon>Bacteria</taxon>
        <taxon>Bacillati</taxon>
        <taxon>Actinomycetota</taxon>
        <taxon>Actinomycetes</taxon>
        <taxon>Pseudonocardiales</taxon>
        <taxon>Pseudonocardiaceae</taxon>
        <taxon>Actinomycetospora</taxon>
    </lineage>
</organism>
<proteinExistence type="predicted"/>
<keyword evidence="3" id="KW-0503">Monooxygenase</keyword>
<reference evidence="4" key="1">
    <citation type="journal article" date="2019" name="Int. J. Syst. Evol. Microbiol.">
        <title>The Global Catalogue of Microorganisms (GCM) 10K type strain sequencing project: providing services to taxonomists for standard genome sequencing and annotation.</title>
        <authorList>
            <consortium name="The Broad Institute Genomics Platform"/>
            <consortium name="The Broad Institute Genome Sequencing Center for Infectious Disease"/>
            <person name="Wu L."/>
            <person name="Ma J."/>
        </authorList>
    </citation>
    <scope>NUCLEOTIDE SEQUENCE [LARGE SCALE GENOMIC DNA]</scope>
    <source>
        <strain evidence="4">JCM 17983</strain>
    </source>
</reference>
<protein>
    <submittedName>
        <fullName evidence="3">FAD-dependent monooxygenase</fullName>
    </submittedName>
</protein>
<dbReference type="Gene3D" id="3.50.50.60">
    <property type="entry name" value="FAD/NAD(P)-binding domain"/>
    <property type="match status" value="1"/>
</dbReference>
<dbReference type="Proteomes" id="UP001500457">
    <property type="component" value="Unassembled WGS sequence"/>
</dbReference>
<comment type="caution">
    <text evidence="3">The sequence shown here is derived from an EMBL/GenBank/DDBJ whole genome shotgun (WGS) entry which is preliminary data.</text>
</comment>
<dbReference type="Pfam" id="PF01494">
    <property type="entry name" value="FAD_binding_3"/>
    <property type="match status" value="1"/>
</dbReference>
<dbReference type="EMBL" id="BAABHQ010000008">
    <property type="protein sequence ID" value="GAA4879164.1"/>
    <property type="molecule type" value="Genomic_DNA"/>
</dbReference>
<evidence type="ECO:0000313" key="4">
    <source>
        <dbReference type="Proteomes" id="UP001500457"/>
    </source>
</evidence>
<dbReference type="InterPro" id="IPR051704">
    <property type="entry name" value="FAD_aromatic-hydroxylase"/>
</dbReference>
<sequence length="401" mass="43379">MSRHALISGASIAGPALALELARRGWRTTIVERAPKLRDEGQNVDVKGAGREVLRRLGLVDAVAAATTGERGLRFVDDEGRVLASFPVSETDIGTVEYEILRGELSRILVDRTSTVTDYRFDTRIEDLEDRGDRVVATLSDGETLSADVVAIAEGLRSSTRDLVLPDARIRELGMYCAYVTLPRTDTDDAWWNWHHALGRRSVHVRPDNLGTTRALLSFMTDVRGLETLDRADQATILRRTFADVGYAAPRILAALDDAPFYFDAIGQARLPRWSAGRAVVVGDAAGCASPISGMSTSIALVGAHVLGGELDRHDDHRTAVGAYESRVRPYVERAQRLTPGAPELGNPDTRLGRAGTLAFFRAMSHPLVSRAAGLLGRPSRPPADEIDLPADDAPTAAVTS</sequence>
<feature type="region of interest" description="Disordered" evidence="1">
    <location>
        <begin position="374"/>
        <end position="401"/>
    </location>
</feature>
<accession>A0ABP9EHC2</accession>
<dbReference type="SUPFAM" id="SSF51905">
    <property type="entry name" value="FAD/NAD(P)-binding domain"/>
    <property type="match status" value="1"/>
</dbReference>
<feature type="domain" description="FAD-binding" evidence="2">
    <location>
        <begin position="5"/>
        <end position="312"/>
    </location>
</feature>
<dbReference type="RefSeq" id="WP_274232372.1">
    <property type="nucleotide sequence ID" value="NZ_BAABHQ010000008.1"/>
</dbReference>
<name>A0ABP9EHC2_9PSEU</name>
<keyword evidence="4" id="KW-1185">Reference proteome</keyword>
<evidence type="ECO:0000259" key="2">
    <source>
        <dbReference type="Pfam" id="PF01494"/>
    </source>
</evidence>
<dbReference type="PANTHER" id="PTHR46865:SF2">
    <property type="entry name" value="MONOOXYGENASE"/>
    <property type="match status" value="1"/>
</dbReference>
<evidence type="ECO:0000313" key="3">
    <source>
        <dbReference type="EMBL" id="GAA4879164.1"/>
    </source>
</evidence>
<keyword evidence="3" id="KW-0560">Oxidoreductase</keyword>
<dbReference type="PRINTS" id="PR00420">
    <property type="entry name" value="RNGMNOXGNASE"/>
</dbReference>
<dbReference type="GO" id="GO:0004497">
    <property type="term" value="F:monooxygenase activity"/>
    <property type="evidence" value="ECO:0007669"/>
    <property type="project" value="UniProtKB-KW"/>
</dbReference>
<gene>
    <name evidence="3" type="ORF">GCM10023203_32200</name>
</gene>
<evidence type="ECO:0000256" key="1">
    <source>
        <dbReference type="SAM" id="MobiDB-lite"/>
    </source>
</evidence>
<dbReference type="Gene3D" id="3.30.9.10">
    <property type="entry name" value="D-Amino Acid Oxidase, subunit A, domain 2"/>
    <property type="match status" value="1"/>
</dbReference>